<dbReference type="InterPro" id="IPR001660">
    <property type="entry name" value="SAM"/>
</dbReference>
<protein>
    <submittedName>
        <fullName evidence="2">13016_t:CDS:1</fullName>
    </submittedName>
</protein>
<evidence type="ECO:0000313" key="2">
    <source>
        <dbReference type="EMBL" id="CAG8491617.1"/>
    </source>
</evidence>
<dbReference type="Gene3D" id="3.40.50.1010">
    <property type="entry name" value="5'-nuclease"/>
    <property type="match status" value="1"/>
</dbReference>
<dbReference type="SUPFAM" id="SSF47769">
    <property type="entry name" value="SAM/Pointed domain"/>
    <property type="match status" value="1"/>
</dbReference>
<organism evidence="2 3">
    <name type="scientific">Funneliformis caledonium</name>
    <dbReference type="NCBI Taxonomy" id="1117310"/>
    <lineage>
        <taxon>Eukaryota</taxon>
        <taxon>Fungi</taxon>
        <taxon>Fungi incertae sedis</taxon>
        <taxon>Mucoromycota</taxon>
        <taxon>Glomeromycotina</taxon>
        <taxon>Glomeromycetes</taxon>
        <taxon>Glomerales</taxon>
        <taxon>Glomeraceae</taxon>
        <taxon>Funneliformis</taxon>
    </lineage>
</organism>
<feature type="domain" description="SAM" evidence="1">
    <location>
        <begin position="25"/>
        <end position="91"/>
    </location>
</feature>
<comment type="caution">
    <text evidence="2">The sequence shown here is derived from an EMBL/GenBank/DDBJ whole genome shotgun (WGS) entry which is preliminary data.</text>
</comment>
<accession>A0A9N8WLV0</accession>
<sequence length="406" mass="47285">MTINKRKHTGANCTAKSVCPTTNEVNGWNLQEIRKFLESKNIKLEDIIIIIEQEVDGSSFLKLTAADLERWGILGGPAIKIESLIKEIQGSNSNNSLHTAKGTRPTEDLKNIIDEEIRDKWPDFWLPWFHSLYFFFTYGFRHVGGKRPLTGDIFLLFDHSNLLEQGKETVKRCENLVDKPILYIEYEQLRKTIAKGRNLGDLAVIYCSRFSQSHDKRMDNLWNKRIEQGFAVNLIKQRPNSTREKKVDTSLIVQGMKILYTKEPGTLIIVAGDGDYIPLVQSALDKGWKVEIWFWESGLSGEYKPELSNKFGTNYSLHVLDDEYKKVTYARGPESPRKFTFEIKHEYVENLKDDDLLKIFVDIDLFGWWHWINNNTLKVYVNTEKQEEEVRTKLKIFEETMNLNQH</sequence>
<name>A0A9N8WLV0_9GLOM</name>
<dbReference type="Proteomes" id="UP000789570">
    <property type="component" value="Unassembled WGS sequence"/>
</dbReference>
<proteinExistence type="predicted"/>
<dbReference type="InterPro" id="IPR021139">
    <property type="entry name" value="NYN"/>
</dbReference>
<dbReference type="OrthoDB" id="2311180at2759"/>
<dbReference type="Gene3D" id="1.10.150.50">
    <property type="entry name" value="Transcription Factor, Ets-1"/>
    <property type="match status" value="1"/>
</dbReference>
<dbReference type="GO" id="GO:0004540">
    <property type="term" value="F:RNA nuclease activity"/>
    <property type="evidence" value="ECO:0007669"/>
    <property type="project" value="InterPro"/>
</dbReference>
<dbReference type="InterPro" id="IPR013761">
    <property type="entry name" value="SAM/pointed_sf"/>
</dbReference>
<dbReference type="SMART" id="SM00454">
    <property type="entry name" value="SAM"/>
    <property type="match status" value="1"/>
</dbReference>
<gene>
    <name evidence="2" type="ORF">FCALED_LOCUS3243</name>
</gene>
<reference evidence="2" key="1">
    <citation type="submission" date="2021-06" db="EMBL/GenBank/DDBJ databases">
        <authorList>
            <person name="Kallberg Y."/>
            <person name="Tangrot J."/>
            <person name="Rosling A."/>
        </authorList>
    </citation>
    <scope>NUCLEOTIDE SEQUENCE</scope>
    <source>
        <strain evidence="2">UK204</strain>
    </source>
</reference>
<dbReference type="AlphaFoldDB" id="A0A9N8WLV0"/>
<dbReference type="Pfam" id="PF01936">
    <property type="entry name" value="NYN"/>
    <property type="match status" value="1"/>
</dbReference>
<evidence type="ECO:0000259" key="1">
    <source>
        <dbReference type="SMART" id="SM00454"/>
    </source>
</evidence>
<keyword evidence="3" id="KW-1185">Reference proteome</keyword>
<evidence type="ECO:0000313" key="3">
    <source>
        <dbReference type="Proteomes" id="UP000789570"/>
    </source>
</evidence>
<dbReference type="EMBL" id="CAJVPQ010000551">
    <property type="protein sequence ID" value="CAG8491617.1"/>
    <property type="molecule type" value="Genomic_DNA"/>
</dbReference>